<dbReference type="SUPFAM" id="SSF51430">
    <property type="entry name" value="NAD(P)-linked oxidoreductase"/>
    <property type="match status" value="1"/>
</dbReference>
<evidence type="ECO:0000259" key="1">
    <source>
        <dbReference type="Pfam" id="PF00248"/>
    </source>
</evidence>
<evidence type="ECO:0000313" key="3">
    <source>
        <dbReference type="Proteomes" id="UP000290407"/>
    </source>
</evidence>
<dbReference type="AlphaFoldDB" id="A0A4Q2UF12"/>
<dbReference type="Proteomes" id="UP000290407">
    <property type="component" value="Unassembled WGS sequence"/>
</dbReference>
<dbReference type="RefSeq" id="WP_129604589.1">
    <property type="nucleotide sequence ID" value="NZ_SBLB01000007.1"/>
</dbReference>
<keyword evidence="3" id="KW-1185">Reference proteome</keyword>
<dbReference type="EMBL" id="SBLB01000007">
    <property type="protein sequence ID" value="RYC67604.1"/>
    <property type="molecule type" value="Genomic_DNA"/>
</dbReference>
<gene>
    <name evidence="2" type="ORF">EQG79_23125</name>
</gene>
<dbReference type="CDD" id="cd19086">
    <property type="entry name" value="AKR_AKR11C1"/>
    <property type="match status" value="1"/>
</dbReference>
<dbReference type="PANTHER" id="PTHR43312">
    <property type="entry name" value="D-THREO-ALDOSE 1-DEHYDROGENASE"/>
    <property type="match status" value="1"/>
</dbReference>
<reference evidence="2 3" key="1">
    <citation type="submission" date="2019-01" db="EMBL/GenBank/DDBJ databases">
        <title>Spirosoma flava sp. nov., a propanil-degrading bacterium isolated from herbicide-contaminated soil.</title>
        <authorList>
            <person name="Zhang L."/>
            <person name="Jiang J.-D."/>
        </authorList>
    </citation>
    <scope>NUCLEOTIDE SEQUENCE [LARGE SCALE GENOMIC DNA]</scope>
    <source>
        <strain evidence="2 3">TY50</strain>
    </source>
</reference>
<protein>
    <submittedName>
        <fullName evidence="2">Aldo/keto reductase</fullName>
    </submittedName>
</protein>
<dbReference type="Pfam" id="PF00248">
    <property type="entry name" value="Aldo_ket_red"/>
    <property type="match status" value="1"/>
</dbReference>
<dbReference type="InterPro" id="IPR023210">
    <property type="entry name" value="NADP_OxRdtase_dom"/>
</dbReference>
<evidence type="ECO:0000313" key="2">
    <source>
        <dbReference type="EMBL" id="RYC67604.1"/>
    </source>
</evidence>
<name>A0A4Q2UF12_9BACT</name>
<accession>A0A4Q2UF12</accession>
<feature type="domain" description="NADP-dependent oxidoreductase" evidence="1">
    <location>
        <begin position="15"/>
        <end position="312"/>
    </location>
</feature>
<dbReference type="Gene3D" id="3.20.20.100">
    <property type="entry name" value="NADP-dependent oxidoreductase domain"/>
    <property type="match status" value="1"/>
</dbReference>
<dbReference type="PANTHER" id="PTHR43312:SF1">
    <property type="entry name" value="NADP-DEPENDENT OXIDOREDUCTASE DOMAIN-CONTAINING PROTEIN"/>
    <property type="match status" value="1"/>
</dbReference>
<dbReference type="InterPro" id="IPR053135">
    <property type="entry name" value="AKR2_Oxidoreductase"/>
</dbReference>
<organism evidence="2 3">
    <name type="scientific">Spirosoma sordidisoli</name>
    <dbReference type="NCBI Taxonomy" id="2502893"/>
    <lineage>
        <taxon>Bacteria</taxon>
        <taxon>Pseudomonadati</taxon>
        <taxon>Bacteroidota</taxon>
        <taxon>Cytophagia</taxon>
        <taxon>Cytophagales</taxon>
        <taxon>Cytophagaceae</taxon>
        <taxon>Spirosoma</taxon>
    </lineage>
</organism>
<dbReference type="InterPro" id="IPR036812">
    <property type="entry name" value="NAD(P)_OxRdtase_dom_sf"/>
</dbReference>
<sequence>MKYRQFGRTELTVSEIGFGAWAIGGPAEVGGVAIGWGDADDTTSEQALRHALDLGITLYDTADFYGLGHSEELIGRVFGNRADVVIATKVGQKEQDGKIAIDYSRAHIMTACDDSLRRLRRDSIDFYQLHVAKLSHLEQGDCIEAMRDLQQAGKIRYWGISLNTFAPEPEADFFLNHELGSGFQVVFNVLNQHIRPYLSAMHTQGYGLIARMPLQFGLLAGKFSTSTTFPPSDHRHYRVTPAIIDATNEALQPVWELCRTYDVTPAELSLSYILSHPEISTVIPGIRTPEQADQNTRRIVQLSDQDRDFITGLYDTRFKPLVDMMKKQG</sequence>
<proteinExistence type="predicted"/>
<comment type="caution">
    <text evidence="2">The sequence shown here is derived from an EMBL/GenBank/DDBJ whole genome shotgun (WGS) entry which is preliminary data.</text>
</comment>